<protein>
    <submittedName>
        <fullName evidence="1">Uncharacterized protein</fullName>
    </submittedName>
</protein>
<reference evidence="1" key="1">
    <citation type="journal article" date="2021" name="IMA Fungus">
        <title>Genomic characterization of three marine fungi, including Emericellopsis atlantica sp. nov. with signatures of a generalist lifestyle and marine biomass degradation.</title>
        <authorList>
            <person name="Hagestad O.C."/>
            <person name="Hou L."/>
            <person name="Andersen J.H."/>
            <person name="Hansen E.H."/>
            <person name="Altermark B."/>
            <person name="Li C."/>
            <person name="Kuhnert E."/>
            <person name="Cox R.J."/>
            <person name="Crous P.W."/>
            <person name="Spatafora J.W."/>
            <person name="Lail K."/>
            <person name="Amirebrahimi M."/>
            <person name="Lipzen A."/>
            <person name="Pangilinan J."/>
            <person name="Andreopoulos W."/>
            <person name="Hayes R.D."/>
            <person name="Ng V."/>
            <person name="Grigoriev I.V."/>
            <person name="Jackson S.A."/>
            <person name="Sutton T.D.S."/>
            <person name="Dobson A.D.W."/>
            <person name="Rama T."/>
        </authorList>
    </citation>
    <scope>NUCLEOTIDE SEQUENCE</scope>
    <source>
        <strain evidence="1">TRa3180A</strain>
    </source>
</reference>
<dbReference type="SUPFAM" id="SSF51735">
    <property type="entry name" value="NAD(P)-binding Rossmann-fold domains"/>
    <property type="match status" value="1"/>
</dbReference>
<accession>A0A9P8CGL3</accession>
<evidence type="ECO:0000313" key="2">
    <source>
        <dbReference type="Proteomes" id="UP000887226"/>
    </source>
</evidence>
<proteinExistence type="predicted"/>
<dbReference type="AlphaFoldDB" id="A0A9P8CGL3"/>
<keyword evidence="2" id="KW-1185">Reference proteome</keyword>
<evidence type="ECO:0000313" key="1">
    <source>
        <dbReference type="EMBL" id="KAG9245835.1"/>
    </source>
</evidence>
<comment type="caution">
    <text evidence="1">The sequence shown here is derived from an EMBL/GenBank/DDBJ whole genome shotgun (WGS) entry which is preliminary data.</text>
</comment>
<dbReference type="Proteomes" id="UP000887226">
    <property type="component" value="Unassembled WGS sequence"/>
</dbReference>
<name>A0A9P8CGL3_9HELO</name>
<dbReference type="InterPro" id="IPR036291">
    <property type="entry name" value="NAD(P)-bd_dom_sf"/>
</dbReference>
<gene>
    <name evidence="1" type="ORF">BJ878DRAFT_499829</name>
</gene>
<dbReference type="OrthoDB" id="5296at2759"/>
<organism evidence="1 2">
    <name type="scientific">Calycina marina</name>
    <dbReference type="NCBI Taxonomy" id="1763456"/>
    <lineage>
        <taxon>Eukaryota</taxon>
        <taxon>Fungi</taxon>
        <taxon>Dikarya</taxon>
        <taxon>Ascomycota</taxon>
        <taxon>Pezizomycotina</taxon>
        <taxon>Leotiomycetes</taxon>
        <taxon>Helotiales</taxon>
        <taxon>Pezizellaceae</taxon>
        <taxon>Calycina</taxon>
    </lineage>
</organism>
<sequence>MLRYLRKERPSSTFWEAPGISPFSEHRANAKVGQYKTFAVSTIEPIRIAHIAINYSLENQKVKGKLLWVASLSAYVHSIQSPMYFASKAAITSMVTRDTNIILGSANLKGIYEIWST</sequence>
<dbReference type="EMBL" id="MU253829">
    <property type="protein sequence ID" value="KAG9245835.1"/>
    <property type="molecule type" value="Genomic_DNA"/>
</dbReference>